<dbReference type="InterPro" id="IPR009097">
    <property type="entry name" value="Cyclic_Pdiesterase"/>
</dbReference>
<evidence type="ECO:0000313" key="4">
    <source>
        <dbReference type="Proteomes" id="UP000736328"/>
    </source>
</evidence>
<comment type="catalytic activity">
    <reaction evidence="2">
        <text>a 3'-end 2',3'-cyclophospho-ribonucleotide-RNA + H2O = a 3'-end 2'-phospho-ribonucleotide-RNA + H(+)</text>
        <dbReference type="Rhea" id="RHEA:11828"/>
        <dbReference type="Rhea" id="RHEA-COMP:10464"/>
        <dbReference type="Rhea" id="RHEA-COMP:17353"/>
        <dbReference type="ChEBI" id="CHEBI:15377"/>
        <dbReference type="ChEBI" id="CHEBI:15378"/>
        <dbReference type="ChEBI" id="CHEBI:83064"/>
        <dbReference type="ChEBI" id="CHEBI:173113"/>
        <dbReference type="EC" id="3.1.4.58"/>
    </reaction>
</comment>
<dbReference type="Pfam" id="PF13563">
    <property type="entry name" value="2_5_RNA_ligase2"/>
    <property type="match status" value="1"/>
</dbReference>
<feature type="active site" description="Proton acceptor" evidence="2">
    <location>
        <position position="130"/>
    </location>
</feature>
<organism evidence="3 4">
    <name type="scientific">candidate division TA06 bacterium</name>
    <dbReference type="NCBI Taxonomy" id="2250710"/>
    <lineage>
        <taxon>Bacteria</taxon>
        <taxon>Bacteria division TA06</taxon>
    </lineage>
</organism>
<evidence type="ECO:0000256" key="2">
    <source>
        <dbReference type="HAMAP-Rule" id="MF_01940"/>
    </source>
</evidence>
<proteinExistence type="inferred from homology"/>
<dbReference type="Proteomes" id="UP000736328">
    <property type="component" value="Unassembled WGS sequence"/>
</dbReference>
<dbReference type="PANTHER" id="PTHR35561">
    <property type="entry name" value="RNA 2',3'-CYCLIC PHOSPHODIESTERASE"/>
    <property type="match status" value="1"/>
</dbReference>
<dbReference type="Gene3D" id="3.90.1140.10">
    <property type="entry name" value="Cyclic phosphodiesterase"/>
    <property type="match status" value="1"/>
</dbReference>
<dbReference type="AlphaFoldDB" id="A0A933I8D9"/>
<name>A0A933I8D9_UNCT6</name>
<dbReference type="EMBL" id="JACQXR010000058">
    <property type="protein sequence ID" value="MBI4726532.1"/>
    <property type="molecule type" value="Genomic_DNA"/>
</dbReference>
<feature type="short sequence motif" description="HXTX 1" evidence="2">
    <location>
        <begin position="43"/>
        <end position="46"/>
    </location>
</feature>
<reference evidence="3" key="1">
    <citation type="submission" date="2020-07" db="EMBL/GenBank/DDBJ databases">
        <title>Huge and variable diversity of episymbiotic CPR bacteria and DPANN archaea in groundwater ecosystems.</title>
        <authorList>
            <person name="He C.Y."/>
            <person name="Keren R."/>
            <person name="Whittaker M."/>
            <person name="Farag I.F."/>
            <person name="Doudna J."/>
            <person name="Cate J.H.D."/>
            <person name="Banfield J.F."/>
        </authorList>
    </citation>
    <scope>NUCLEOTIDE SEQUENCE</scope>
    <source>
        <strain evidence="3">NC_groundwater_1520_Pr4_B-0.1um_53_5</strain>
    </source>
</reference>
<comment type="function">
    <text evidence="2">Hydrolyzes RNA 2',3'-cyclic phosphodiester to an RNA 2'-phosphomonoester.</text>
</comment>
<evidence type="ECO:0000313" key="3">
    <source>
        <dbReference type="EMBL" id="MBI4726532.1"/>
    </source>
</evidence>
<evidence type="ECO:0000256" key="1">
    <source>
        <dbReference type="ARBA" id="ARBA00022801"/>
    </source>
</evidence>
<dbReference type="SUPFAM" id="SSF55144">
    <property type="entry name" value="LigT-like"/>
    <property type="match status" value="1"/>
</dbReference>
<feature type="active site" description="Proton donor" evidence="2">
    <location>
        <position position="43"/>
    </location>
</feature>
<comment type="caution">
    <text evidence="3">The sequence shown here is derived from an EMBL/GenBank/DDBJ whole genome shotgun (WGS) entry which is preliminary data.</text>
</comment>
<accession>A0A933I8D9</accession>
<dbReference type="NCBIfam" id="TIGR02258">
    <property type="entry name" value="2_5_ligase"/>
    <property type="match status" value="1"/>
</dbReference>
<dbReference type="PANTHER" id="PTHR35561:SF1">
    <property type="entry name" value="RNA 2',3'-CYCLIC PHOSPHODIESTERASE"/>
    <property type="match status" value="1"/>
</dbReference>
<gene>
    <name evidence="3" type="primary">thpR</name>
    <name evidence="3" type="ORF">HY768_04805</name>
</gene>
<protein>
    <recommendedName>
        <fullName evidence="2">RNA 2',3'-cyclic phosphodiesterase</fullName>
        <shortName evidence="2">RNA 2',3'-CPDase</shortName>
        <ecNumber evidence="2">3.1.4.58</ecNumber>
    </recommendedName>
</protein>
<sequence length="187" mass="21128">MSLIRCFIALELPQPVQKHLAGIISRLKDPATDIKWVDPQNTHLTLKFLGEITSERLKRARETLVQQDGRHGSIRCRTGQIGVFPGWSRPHVLWLGFNKGALEISTLQNMLENNLAENGYEKETKKFTPHLTLGRVRSSSNMGKLTERINTAPLEEIEFSFGELALIKSTLTLSGPIYQPLEKIELL</sequence>
<keyword evidence="1 2" id="KW-0378">Hydrolase</keyword>
<dbReference type="GO" id="GO:0008664">
    <property type="term" value="F:RNA 2',3'-cyclic 3'-phosphodiesterase activity"/>
    <property type="evidence" value="ECO:0007669"/>
    <property type="project" value="UniProtKB-EC"/>
</dbReference>
<dbReference type="EC" id="3.1.4.58" evidence="2"/>
<comment type="similarity">
    <text evidence="2">Belongs to the 2H phosphoesterase superfamily. ThpR family.</text>
</comment>
<dbReference type="GO" id="GO:0004113">
    <property type="term" value="F:2',3'-cyclic-nucleotide 3'-phosphodiesterase activity"/>
    <property type="evidence" value="ECO:0007669"/>
    <property type="project" value="InterPro"/>
</dbReference>
<feature type="short sequence motif" description="HXTX 2" evidence="2">
    <location>
        <begin position="130"/>
        <end position="133"/>
    </location>
</feature>
<dbReference type="InterPro" id="IPR004175">
    <property type="entry name" value="RNA_CPDase"/>
</dbReference>
<dbReference type="HAMAP" id="MF_01940">
    <property type="entry name" value="RNA_CPDase"/>
    <property type="match status" value="1"/>
</dbReference>